<dbReference type="EMBL" id="JBDFQZ010000002">
    <property type="protein sequence ID" value="KAK9747592.1"/>
    <property type="molecule type" value="Genomic_DNA"/>
</dbReference>
<evidence type="ECO:0000256" key="4">
    <source>
        <dbReference type="SAM" id="MobiDB-lite"/>
    </source>
</evidence>
<evidence type="ECO:0000259" key="6">
    <source>
        <dbReference type="PROSITE" id="PS50102"/>
    </source>
</evidence>
<dbReference type="Proteomes" id="UP001443914">
    <property type="component" value="Unassembled WGS sequence"/>
</dbReference>
<dbReference type="InterPro" id="IPR000504">
    <property type="entry name" value="RRM_dom"/>
</dbReference>
<proteinExistence type="predicted"/>
<dbReference type="SUPFAM" id="SSF54928">
    <property type="entry name" value="RNA-binding domain, RBD"/>
    <property type="match status" value="2"/>
</dbReference>
<evidence type="ECO:0000256" key="3">
    <source>
        <dbReference type="PROSITE-ProRule" id="PRU00176"/>
    </source>
</evidence>
<evidence type="ECO:0000256" key="1">
    <source>
        <dbReference type="ARBA" id="ARBA00022737"/>
    </source>
</evidence>
<dbReference type="PROSITE" id="PS50020">
    <property type="entry name" value="WW_DOMAIN_2"/>
    <property type="match status" value="1"/>
</dbReference>
<dbReference type="PROSITE" id="PS01159">
    <property type="entry name" value="WW_DOMAIN_1"/>
    <property type="match status" value="1"/>
</dbReference>
<feature type="domain" description="RRM" evidence="6">
    <location>
        <begin position="76"/>
        <end position="157"/>
    </location>
</feature>
<evidence type="ECO:0000313" key="7">
    <source>
        <dbReference type="EMBL" id="KAK9747592.1"/>
    </source>
</evidence>
<keyword evidence="2 3" id="KW-0694">RNA-binding</keyword>
<dbReference type="InterPro" id="IPR035979">
    <property type="entry name" value="RBD_domain_sf"/>
</dbReference>
<dbReference type="SUPFAM" id="SSF51045">
    <property type="entry name" value="WW domain"/>
    <property type="match status" value="1"/>
</dbReference>
<dbReference type="Pfam" id="PF00076">
    <property type="entry name" value="RRM_1"/>
    <property type="match status" value="2"/>
</dbReference>
<dbReference type="InterPro" id="IPR001202">
    <property type="entry name" value="WW_dom"/>
</dbReference>
<feature type="compositionally biased region" description="Pro residues" evidence="4">
    <location>
        <begin position="1"/>
        <end position="22"/>
    </location>
</feature>
<accession>A0AAW1MU05</accession>
<dbReference type="GO" id="GO:0003723">
    <property type="term" value="F:RNA binding"/>
    <property type="evidence" value="ECO:0007669"/>
    <property type="project" value="UniProtKB-UniRule"/>
</dbReference>
<keyword evidence="1" id="KW-0677">Repeat</keyword>
<comment type="caution">
    <text evidence="7">The sequence shown here is derived from an EMBL/GenBank/DDBJ whole genome shotgun (WGS) entry which is preliminary data.</text>
</comment>
<dbReference type="PROSITE" id="PS50102">
    <property type="entry name" value="RRM"/>
    <property type="match status" value="2"/>
</dbReference>
<organism evidence="7 8">
    <name type="scientific">Saponaria officinalis</name>
    <name type="common">Common soapwort</name>
    <name type="synonym">Lychnis saponaria</name>
    <dbReference type="NCBI Taxonomy" id="3572"/>
    <lineage>
        <taxon>Eukaryota</taxon>
        <taxon>Viridiplantae</taxon>
        <taxon>Streptophyta</taxon>
        <taxon>Embryophyta</taxon>
        <taxon>Tracheophyta</taxon>
        <taxon>Spermatophyta</taxon>
        <taxon>Magnoliopsida</taxon>
        <taxon>eudicotyledons</taxon>
        <taxon>Gunneridae</taxon>
        <taxon>Pentapetalae</taxon>
        <taxon>Caryophyllales</taxon>
        <taxon>Caryophyllaceae</taxon>
        <taxon>Caryophylleae</taxon>
        <taxon>Saponaria</taxon>
    </lineage>
</organism>
<feature type="domain" description="RRM" evidence="6">
    <location>
        <begin position="201"/>
        <end position="281"/>
    </location>
</feature>
<dbReference type="PANTHER" id="PTHR24012">
    <property type="entry name" value="RNA BINDING PROTEIN"/>
    <property type="match status" value="1"/>
</dbReference>
<dbReference type="Gene3D" id="2.20.70.10">
    <property type="match status" value="1"/>
</dbReference>
<gene>
    <name evidence="7" type="ORF">RND81_02G002200</name>
</gene>
<feature type="compositionally biased region" description="Basic and acidic residues" evidence="4">
    <location>
        <begin position="442"/>
        <end position="454"/>
    </location>
</feature>
<dbReference type="InterPro" id="IPR012677">
    <property type="entry name" value="Nucleotide-bd_a/b_plait_sf"/>
</dbReference>
<evidence type="ECO:0000256" key="2">
    <source>
        <dbReference type="ARBA" id="ARBA00022884"/>
    </source>
</evidence>
<dbReference type="SMART" id="SM00456">
    <property type="entry name" value="WW"/>
    <property type="match status" value="1"/>
</dbReference>
<feature type="region of interest" description="Disordered" evidence="4">
    <location>
        <begin position="493"/>
        <end position="512"/>
    </location>
</feature>
<dbReference type="SMART" id="SM00360">
    <property type="entry name" value="RRM"/>
    <property type="match status" value="2"/>
</dbReference>
<keyword evidence="8" id="KW-1185">Reference proteome</keyword>
<evidence type="ECO:0008006" key="9">
    <source>
        <dbReference type="Google" id="ProtNLM"/>
    </source>
</evidence>
<feature type="region of interest" description="Disordered" evidence="4">
    <location>
        <begin position="1"/>
        <end position="60"/>
    </location>
</feature>
<protein>
    <recommendedName>
        <fullName evidence="9">Flowering time control protein FCA</fullName>
    </recommendedName>
</protein>
<feature type="domain" description="WW" evidence="5">
    <location>
        <begin position="405"/>
        <end position="432"/>
    </location>
</feature>
<dbReference type="EMBL" id="JBDFQZ010000002">
    <property type="protein sequence ID" value="KAK9747593.1"/>
    <property type="molecule type" value="Genomic_DNA"/>
</dbReference>
<name>A0AAW1MU05_SAPOF</name>
<evidence type="ECO:0000259" key="5">
    <source>
        <dbReference type="PROSITE" id="PS50020"/>
    </source>
</evidence>
<evidence type="ECO:0000313" key="8">
    <source>
        <dbReference type="Proteomes" id="UP001443914"/>
    </source>
</evidence>
<dbReference type="InterPro" id="IPR036020">
    <property type="entry name" value="WW_dom_sf"/>
</dbReference>
<dbReference type="Gene3D" id="3.30.70.330">
    <property type="match status" value="2"/>
</dbReference>
<dbReference type="CDD" id="cd00201">
    <property type="entry name" value="WW"/>
    <property type="match status" value="1"/>
</dbReference>
<dbReference type="AlphaFoldDB" id="A0AAW1MU05"/>
<dbReference type="Pfam" id="PF00397">
    <property type="entry name" value="WW"/>
    <property type="match status" value="1"/>
</dbReference>
<sequence>MDSHGHPPPYNPWDPPPPPLPPSDFHWGGPDPAAFYGPPPHFPNADIDADGGFGHPMPHFSRKRKFDRPDINAAHAKLYVGPVPNYVSQHQVSHVFEEFGNVVEVVLLNDKKTGQQQEFCFVKYASVAEAEGAITALHNQFTFPGTMCPLKVKYADGERKRLGLDHAMPHNSSLSRPVTHSVGLVQHDSTFSGPVFAETGHKVYVNGLNREASKEEIAEIFSSYGVVADIYIMRDDSKRSRGCGFVGFSQRCMAMAAINGLNGAYVMRGCDKPLIVRFADPKKPKNGDFRPPPHPVDVRRNNVSDALQLGPSMCTKLSSTEVQTGINCSVANQLRHPPHEMHQMPTEKPFSPSRLSQMSLLESQTLQSPKASIDAEVNSTMMSTEHGSWTSSGIDYSEVFGECDWSEHICPDGNKYYFNRVTSESSWEKPEEFALCERRIERQKSQDQSCKEPRTSNVVAPPSEEDQIEAAQYESKSRDFEKPQSTLSCAVEHSHEIAADEPSSVGEPAFVQ</sequence>
<reference evidence="7 8" key="1">
    <citation type="submission" date="2024-03" db="EMBL/GenBank/DDBJ databases">
        <title>WGS assembly of Saponaria officinalis var. Norfolk2.</title>
        <authorList>
            <person name="Jenkins J."/>
            <person name="Shu S."/>
            <person name="Grimwood J."/>
            <person name="Barry K."/>
            <person name="Goodstein D."/>
            <person name="Schmutz J."/>
            <person name="Leebens-Mack J."/>
            <person name="Osbourn A."/>
        </authorList>
    </citation>
    <scope>NUCLEOTIDE SEQUENCE [LARGE SCALE GENOMIC DNA]</scope>
    <source>
        <strain evidence="8">cv. Norfolk2</strain>
        <strain evidence="7">JIC</strain>
        <tissue evidence="7">Leaf</tissue>
    </source>
</reference>
<feature type="region of interest" description="Disordered" evidence="4">
    <location>
        <begin position="442"/>
        <end position="485"/>
    </location>
</feature>